<dbReference type="Pfam" id="PF05132">
    <property type="entry name" value="RNA_pol_Rpc4"/>
    <property type="match status" value="1"/>
</dbReference>
<feature type="compositionally biased region" description="Basic and acidic residues" evidence="5">
    <location>
        <begin position="52"/>
        <end position="68"/>
    </location>
</feature>
<dbReference type="GO" id="GO:0003677">
    <property type="term" value="F:DNA binding"/>
    <property type="evidence" value="ECO:0007669"/>
    <property type="project" value="InterPro"/>
</dbReference>
<dbReference type="PANTHER" id="PTHR13408:SF0">
    <property type="entry name" value="DNA-DIRECTED RNA POLYMERASE III SUBUNIT RPC4"/>
    <property type="match status" value="1"/>
</dbReference>
<evidence type="ECO:0000256" key="3">
    <source>
        <dbReference type="ARBA" id="ARBA00023163"/>
    </source>
</evidence>
<feature type="compositionally biased region" description="Polar residues" evidence="5">
    <location>
        <begin position="1"/>
        <end position="10"/>
    </location>
</feature>
<dbReference type="GO" id="GO:0005666">
    <property type="term" value="C:RNA polymerase III complex"/>
    <property type="evidence" value="ECO:0007669"/>
    <property type="project" value="InterPro"/>
</dbReference>
<feature type="compositionally biased region" description="Acidic residues" evidence="5">
    <location>
        <begin position="36"/>
        <end position="45"/>
    </location>
</feature>
<accession>A0AAD8J8X3</accession>
<evidence type="ECO:0000256" key="1">
    <source>
        <dbReference type="ARBA" id="ARBA00004123"/>
    </source>
</evidence>
<keyword evidence="3" id="KW-0804">Transcription</keyword>
<evidence type="ECO:0000256" key="5">
    <source>
        <dbReference type="SAM" id="MobiDB-lite"/>
    </source>
</evidence>
<sequence length="383" mass="42142">MDNDGSPSKSNARKVRFAPKGPPPRRKLAVAPKTEEETDERDEEAAQALFRRVNERRGRREPKVDKKSSVHVAFGGRSETSTFLTKWGKPKEGSVSKTEDLVLQDPVRGIKEITVSSLSTSVTNETRGGPIVHVDTSHQKIEKNYIEPWDYNHSFYPVTLPLRRPYSGDPEILSEAEFEGGPTKEYDEDLTNSAVELGLLTENKDAQMFFFQLPPNLPLVRSRAGADAADNSKISKSESALRIGREQEVSRSSTPLRDADAVGKAKGKEKVDQGATGISHGVSPALRGMENVGKTMLLRKKTEQLEDLPAGYMGKMLVYKSGAIKLKLGDILYDVSAGSSCIFAQDVAAINTVDKECCFLGEIEKRAIVTPDQSLYDNVIDLT</sequence>
<dbReference type="InterPro" id="IPR007811">
    <property type="entry name" value="RPC4"/>
</dbReference>
<dbReference type="Proteomes" id="UP001237642">
    <property type="component" value="Unassembled WGS sequence"/>
</dbReference>
<feature type="compositionally biased region" description="Basic and acidic residues" evidence="5">
    <location>
        <begin position="257"/>
        <end position="272"/>
    </location>
</feature>
<gene>
    <name evidence="6" type="ORF">POM88_009532</name>
</gene>
<name>A0AAD8J8X3_9APIA</name>
<proteinExistence type="predicted"/>
<evidence type="ECO:0000256" key="4">
    <source>
        <dbReference type="ARBA" id="ARBA00023242"/>
    </source>
</evidence>
<evidence type="ECO:0000313" key="6">
    <source>
        <dbReference type="EMBL" id="KAK1399669.1"/>
    </source>
</evidence>
<dbReference type="EMBL" id="JAUIZM010000002">
    <property type="protein sequence ID" value="KAK1399669.1"/>
    <property type="molecule type" value="Genomic_DNA"/>
</dbReference>
<comment type="caution">
    <text evidence="6">The sequence shown here is derived from an EMBL/GenBank/DDBJ whole genome shotgun (WGS) entry which is preliminary data.</text>
</comment>
<feature type="compositionally biased region" description="Basic residues" evidence="5">
    <location>
        <begin position="11"/>
        <end position="28"/>
    </location>
</feature>
<evidence type="ECO:0000313" key="7">
    <source>
        <dbReference type="Proteomes" id="UP001237642"/>
    </source>
</evidence>
<keyword evidence="7" id="KW-1185">Reference proteome</keyword>
<feature type="region of interest" description="Disordered" evidence="5">
    <location>
        <begin position="1"/>
        <end position="71"/>
    </location>
</feature>
<dbReference type="GO" id="GO:0042797">
    <property type="term" value="P:tRNA transcription by RNA polymerase III"/>
    <property type="evidence" value="ECO:0007669"/>
    <property type="project" value="TreeGrafter"/>
</dbReference>
<dbReference type="AlphaFoldDB" id="A0AAD8J8X3"/>
<reference evidence="6" key="1">
    <citation type="submission" date="2023-02" db="EMBL/GenBank/DDBJ databases">
        <title>Genome of toxic invasive species Heracleum sosnowskyi carries increased number of genes despite the absence of recent whole-genome duplications.</title>
        <authorList>
            <person name="Schelkunov M."/>
            <person name="Shtratnikova V."/>
            <person name="Makarenko M."/>
            <person name="Klepikova A."/>
            <person name="Omelchenko D."/>
            <person name="Novikova G."/>
            <person name="Obukhova E."/>
            <person name="Bogdanov V."/>
            <person name="Penin A."/>
            <person name="Logacheva M."/>
        </authorList>
    </citation>
    <scope>NUCLEOTIDE SEQUENCE</scope>
    <source>
        <strain evidence="6">Hsosn_3</strain>
        <tissue evidence="6">Leaf</tissue>
    </source>
</reference>
<comment type="subcellular location">
    <subcellularLocation>
        <location evidence="1">Nucleus</location>
    </subcellularLocation>
</comment>
<protein>
    <submittedName>
        <fullName evidence="6">DNA-directed RNA polymerase III subunit rpc4-like</fullName>
    </submittedName>
</protein>
<dbReference type="PANTHER" id="PTHR13408">
    <property type="entry name" value="DNA-DIRECTED RNA POLYMERASE III"/>
    <property type="match status" value="1"/>
</dbReference>
<organism evidence="6 7">
    <name type="scientific">Heracleum sosnowskyi</name>
    <dbReference type="NCBI Taxonomy" id="360622"/>
    <lineage>
        <taxon>Eukaryota</taxon>
        <taxon>Viridiplantae</taxon>
        <taxon>Streptophyta</taxon>
        <taxon>Embryophyta</taxon>
        <taxon>Tracheophyta</taxon>
        <taxon>Spermatophyta</taxon>
        <taxon>Magnoliopsida</taxon>
        <taxon>eudicotyledons</taxon>
        <taxon>Gunneridae</taxon>
        <taxon>Pentapetalae</taxon>
        <taxon>asterids</taxon>
        <taxon>campanulids</taxon>
        <taxon>Apiales</taxon>
        <taxon>Apiaceae</taxon>
        <taxon>Apioideae</taxon>
        <taxon>apioid superclade</taxon>
        <taxon>Tordylieae</taxon>
        <taxon>Tordyliinae</taxon>
        <taxon>Heracleum</taxon>
    </lineage>
</organism>
<keyword evidence="2 6" id="KW-0240">DNA-directed RNA polymerase</keyword>
<evidence type="ECO:0000256" key="2">
    <source>
        <dbReference type="ARBA" id="ARBA00022478"/>
    </source>
</evidence>
<keyword evidence="4" id="KW-0539">Nucleus</keyword>
<feature type="region of interest" description="Disordered" evidence="5">
    <location>
        <begin position="226"/>
        <end position="282"/>
    </location>
</feature>
<reference evidence="6" key="2">
    <citation type="submission" date="2023-05" db="EMBL/GenBank/DDBJ databases">
        <authorList>
            <person name="Schelkunov M.I."/>
        </authorList>
    </citation>
    <scope>NUCLEOTIDE SEQUENCE</scope>
    <source>
        <strain evidence="6">Hsosn_3</strain>
        <tissue evidence="6">Leaf</tissue>
    </source>
</reference>